<comment type="similarity">
    <text evidence="2 8">Belongs to the ferredoxin--NADP reductase type 1 family.</text>
</comment>
<comment type="subcellular location">
    <subcellularLocation>
        <location evidence="8">Mitochondrion</location>
    </subcellularLocation>
</comment>
<dbReference type="PANTHER" id="PTHR48467:SF1">
    <property type="entry name" value="GLUTAMATE SYNTHASE 1 [NADH], CHLOROPLASTIC-LIKE"/>
    <property type="match status" value="1"/>
</dbReference>
<dbReference type="SUPFAM" id="SSF51971">
    <property type="entry name" value="Nucleotide-binding domain"/>
    <property type="match status" value="1"/>
</dbReference>
<dbReference type="AlphaFoldDB" id="A0A2J6SIK8"/>
<feature type="binding site" evidence="10">
    <location>
        <position position="206"/>
    </location>
    <ligand>
        <name>NADP(+)</name>
        <dbReference type="ChEBI" id="CHEBI:58349"/>
    </ligand>
</feature>
<dbReference type="InterPro" id="IPR055275">
    <property type="entry name" value="Ferredox_Rdtase"/>
</dbReference>
<dbReference type="GeneID" id="36584362"/>
<feature type="binding site" evidence="9">
    <location>
        <position position="38"/>
    </location>
    <ligand>
        <name>FAD</name>
        <dbReference type="ChEBI" id="CHEBI:57692"/>
    </ligand>
</feature>
<evidence type="ECO:0000256" key="6">
    <source>
        <dbReference type="ARBA" id="ARBA00023002"/>
    </source>
</evidence>
<feature type="binding site" evidence="10">
    <location>
        <position position="382"/>
    </location>
    <ligand>
        <name>NADP(+)</name>
        <dbReference type="ChEBI" id="CHEBI:58349"/>
    </ligand>
</feature>
<dbReference type="EMBL" id="KZ613913">
    <property type="protein sequence ID" value="PMD50570.1"/>
    <property type="molecule type" value="Genomic_DNA"/>
</dbReference>
<feature type="binding site" evidence="9">
    <location>
        <position position="375"/>
    </location>
    <ligand>
        <name>FAD</name>
        <dbReference type="ChEBI" id="CHEBI:57692"/>
    </ligand>
</feature>
<feature type="binding site" evidence="9">
    <location>
        <begin position="382"/>
        <end position="384"/>
    </location>
    <ligand>
        <name>FAD</name>
        <dbReference type="ChEBI" id="CHEBI:57692"/>
    </ligand>
</feature>
<gene>
    <name evidence="11" type="ORF">K444DRAFT_547139</name>
</gene>
<dbReference type="FunCoup" id="A0A2J6SIK8">
    <property type="interactions" value="575"/>
</dbReference>
<dbReference type="STRING" id="1095630.A0A2J6SIK8"/>
<evidence type="ECO:0000313" key="11">
    <source>
        <dbReference type="EMBL" id="PMD50570.1"/>
    </source>
</evidence>
<dbReference type="PIRSF" id="PIRSF000362">
    <property type="entry name" value="FNR"/>
    <property type="match status" value="1"/>
</dbReference>
<evidence type="ECO:0000256" key="7">
    <source>
        <dbReference type="ARBA" id="ARBA00048933"/>
    </source>
</evidence>
<accession>A0A2J6SIK8</accession>
<protein>
    <recommendedName>
        <fullName evidence="8">NADPH:adrenodoxin oxidoreductase, mitochondrial</fullName>
        <ecNumber evidence="8">1.18.1.6</ecNumber>
    </recommendedName>
</protein>
<feature type="binding site" evidence="9">
    <location>
        <position position="74"/>
    </location>
    <ligand>
        <name>FAD</name>
        <dbReference type="ChEBI" id="CHEBI:57692"/>
    </ligand>
</feature>
<evidence type="ECO:0000313" key="12">
    <source>
        <dbReference type="Proteomes" id="UP000235371"/>
    </source>
</evidence>
<evidence type="ECO:0000256" key="5">
    <source>
        <dbReference type="ARBA" id="ARBA00022857"/>
    </source>
</evidence>
<feature type="binding site" evidence="10">
    <location>
        <begin position="150"/>
        <end position="153"/>
    </location>
    <ligand>
        <name>NADP(+)</name>
        <dbReference type="ChEBI" id="CHEBI:58349"/>
    </ligand>
</feature>
<evidence type="ECO:0000256" key="1">
    <source>
        <dbReference type="ARBA" id="ARBA00001974"/>
    </source>
</evidence>
<feature type="binding site" evidence="10">
    <location>
        <begin position="194"/>
        <end position="195"/>
    </location>
    <ligand>
        <name>NADP(+)</name>
        <dbReference type="ChEBI" id="CHEBI:58349"/>
    </ligand>
</feature>
<evidence type="ECO:0000256" key="2">
    <source>
        <dbReference type="ARBA" id="ARBA00008312"/>
    </source>
</evidence>
<dbReference type="PANTHER" id="PTHR48467">
    <property type="entry name" value="GLUTAMATE SYNTHASE 1 [NADH], CHLOROPLASTIC-LIKE"/>
    <property type="match status" value="1"/>
</dbReference>
<dbReference type="GO" id="GO:0016491">
    <property type="term" value="F:oxidoreductase activity"/>
    <property type="evidence" value="ECO:0007669"/>
    <property type="project" value="UniProtKB-KW"/>
</dbReference>
<keyword evidence="5 8" id="KW-0521">NADP</keyword>
<feature type="binding site" evidence="9">
    <location>
        <position position="30"/>
    </location>
    <ligand>
        <name>FAD</name>
        <dbReference type="ChEBI" id="CHEBI:57692"/>
    </ligand>
</feature>
<dbReference type="Proteomes" id="UP000235371">
    <property type="component" value="Unassembled WGS sequence"/>
</dbReference>
<evidence type="ECO:0000256" key="9">
    <source>
        <dbReference type="PIRSR" id="PIRSR000362-1"/>
    </source>
</evidence>
<dbReference type="GO" id="GO:0005739">
    <property type="term" value="C:mitochondrion"/>
    <property type="evidence" value="ECO:0007669"/>
    <property type="project" value="UniProtKB-SubCell"/>
</dbReference>
<dbReference type="Gene3D" id="3.50.50.60">
    <property type="entry name" value="FAD/NAD(P)-binding domain"/>
    <property type="match status" value="1"/>
</dbReference>
<dbReference type="EC" id="1.18.1.6" evidence="8"/>
<feature type="binding site" evidence="9">
    <location>
        <position position="9"/>
    </location>
    <ligand>
        <name>FAD</name>
        <dbReference type="ChEBI" id="CHEBI:57692"/>
    </ligand>
</feature>
<keyword evidence="12" id="KW-1185">Reference proteome</keyword>
<evidence type="ECO:0000256" key="10">
    <source>
        <dbReference type="PIRSR" id="PIRSR000362-2"/>
    </source>
</evidence>
<dbReference type="Gene3D" id="3.40.50.720">
    <property type="entry name" value="NAD(P)-binding Rossmann-like Domain"/>
    <property type="match status" value="1"/>
</dbReference>
<dbReference type="OrthoDB" id="333024at2759"/>
<comment type="cofactor">
    <cofactor evidence="1 8 9">
        <name>FAD</name>
        <dbReference type="ChEBI" id="CHEBI:57692"/>
    </cofactor>
</comment>
<evidence type="ECO:0000256" key="4">
    <source>
        <dbReference type="ARBA" id="ARBA00022827"/>
    </source>
</evidence>
<keyword evidence="6 8" id="KW-0560">Oxidoreductase</keyword>
<reference evidence="11 12" key="1">
    <citation type="submission" date="2016-04" db="EMBL/GenBank/DDBJ databases">
        <title>A degradative enzymes factory behind the ericoid mycorrhizal symbiosis.</title>
        <authorList>
            <consortium name="DOE Joint Genome Institute"/>
            <person name="Martino E."/>
            <person name="Morin E."/>
            <person name="Grelet G."/>
            <person name="Kuo A."/>
            <person name="Kohler A."/>
            <person name="Daghino S."/>
            <person name="Barry K."/>
            <person name="Choi C."/>
            <person name="Cichocki N."/>
            <person name="Clum A."/>
            <person name="Copeland A."/>
            <person name="Hainaut M."/>
            <person name="Haridas S."/>
            <person name="Labutti K."/>
            <person name="Lindquist E."/>
            <person name="Lipzen A."/>
            <person name="Khouja H.-R."/>
            <person name="Murat C."/>
            <person name="Ohm R."/>
            <person name="Olson A."/>
            <person name="Spatafora J."/>
            <person name="Veneault-Fourrey C."/>
            <person name="Henrissat B."/>
            <person name="Grigoriev I."/>
            <person name="Martin F."/>
            <person name="Perotto S."/>
        </authorList>
    </citation>
    <scope>NUCLEOTIDE SEQUENCE [LARGE SCALE GENOMIC DNA]</scope>
    <source>
        <strain evidence="11 12">E</strain>
    </source>
</reference>
<comment type="catalytic activity">
    <reaction evidence="7 8">
        <text>2 reduced [adrenodoxin] + NADP(+) + H(+) = 2 oxidized [adrenodoxin] + NADPH</text>
        <dbReference type="Rhea" id="RHEA:42312"/>
        <dbReference type="Rhea" id="RHEA-COMP:9998"/>
        <dbReference type="Rhea" id="RHEA-COMP:9999"/>
        <dbReference type="ChEBI" id="CHEBI:15378"/>
        <dbReference type="ChEBI" id="CHEBI:33737"/>
        <dbReference type="ChEBI" id="CHEBI:33738"/>
        <dbReference type="ChEBI" id="CHEBI:57783"/>
        <dbReference type="ChEBI" id="CHEBI:58349"/>
        <dbReference type="EC" id="1.18.1.6"/>
    </reaction>
</comment>
<keyword evidence="4 8" id="KW-0274">FAD</keyword>
<dbReference type="InterPro" id="IPR021163">
    <property type="entry name" value="Ferredox_Rdtase_adrenod"/>
</dbReference>
<dbReference type="InParanoid" id="A0A2J6SIK8"/>
<dbReference type="InterPro" id="IPR036188">
    <property type="entry name" value="FAD/NAD-bd_sf"/>
</dbReference>
<proteinExistence type="inferred from homology"/>
<evidence type="ECO:0000256" key="3">
    <source>
        <dbReference type="ARBA" id="ARBA00022630"/>
    </source>
</evidence>
<keyword evidence="3 8" id="KW-0285">Flavoprotein</keyword>
<dbReference type="RefSeq" id="XP_024727474.1">
    <property type="nucleotide sequence ID" value="XM_024876283.1"/>
</dbReference>
<keyword evidence="8" id="KW-0496">Mitochondrion</keyword>
<organism evidence="11 12">
    <name type="scientific">Hyaloscypha bicolor E</name>
    <dbReference type="NCBI Taxonomy" id="1095630"/>
    <lineage>
        <taxon>Eukaryota</taxon>
        <taxon>Fungi</taxon>
        <taxon>Dikarya</taxon>
        <taxon>Ascomycota</taxon>
        <taxon>Pezizomycotina</taxon>
        <taxon>Leotiomycetes</taxon>
        <taxon>Helotiales</taxon>
        <taxon>Hyaloscyphaceae</taxon>
        <taxon>Hyaloscypha</taxon>
        <taxon>Hyaloscypha bicolor</taxon>
    </lineage>
</organism>
<dbReference type="PRINTS" id="PR00419">
    <property type="entry name" value="ADXRDTASE"/>
</dbReference>
<evidence type="ECO:0000256" key="8">
    <source>
        <dbReference type="PIRNR" id="PIRNR000362"/>
    </source>
</evidence>
<sequence>MAVIGSGPAGFYTAYKVMSKIENSVVDMYEHLPVPFGLVRFGVAPDHPEVKNCQDKFEEVAESPGFNFVGNISIGDHDAALPLRTLLPHYDAILFAYGASRDRTLGIPGEDSLRGIYSARAFVGWYNGLPEYSDLAPDLTQGEEAVVIGQGNVALDVARILLQDPDILRSTDITESAIEILQKSKVKRVRVVGRRGPLQAAFTIKEVRELMKIPPVAFRPVNECLIPADIKSLPRPTRRIMEVLQKGSTASVSTAPKSWSLDFCLSPSAFNPSGASPSQIGSVSFARTRLDPNPFDLKAKAKATRDITDVSASLAFRSIGYKSEALPGFSELGIPFDDRLGVIPNDHLGRVINDNEGWSDSGTAQFIPGMYCAGWVKRGPTGVIASTMDDAFSTAESIRMDWYGHLPFLNEGKGSGLGWEGVKEDAETRGCRRVSWQDWKKIDEVEKSVGQKKGKGREKFTKVEDMLAVLD</sequence>
<name>A0A2J6SIK8_9HELO</name>